<organism evidence="2 3">
    <name type="scientific">Mesorhizobium ventifaucium</name>
    <dbReference type="NCBI Taxonomy" id="666020"/>
    <lineage>
        <taxon>Bacteria</taxon>
        <taxon>Pseudomonadati</taxon>
        <taxon>Pseudomonadota</taxon>
        <taxon>Alphaproteobacteria</taxon>
        <taxon>Hyphomicrobiales</taxon>
        <taxon>Phyllobacteriaceae</taxon>
        <taxon>Mesorhizobium</taxon>
    </lineage>
</organism>
<accession>A0ABM9DS78</accession>
<dbReference type="Proteomes" id="UP001152604">
    <property type="component" value="Unassembled WGS sequence"/>
</dbReference>
<evidence type="ECO:0000313" key="2">
    <source>
        <dbReference type="EMBL" id="CAH2398981.1"/>
    </source>
</evidence>
<comment type="caution">
    <text evidence="2">The sequence shown here is derived from an EMBL/GenBank/DDBJ whole genome shotgun (WGS) entry which is preliminary data.</text>
</comment>
<protein>
    <submittedName>
        <fullName evidence="2">Uncharacterized protein</fullName>
    </submittedName>
</protein>
<gene>
    <name evidence="2" type="ORF">MES4922_210011</name>
</gene>
<keyword evidence="3" id="KW-1185">Reference proteome</keyword>
<proteinExistence type="predicted"/>
<sequence>MVDPPGFERQTVGQGCSPHRASAIGAHARSHEDAGVAAAGFGDHRHQLCLREDRRSATIGDDVGKLVGLGGWVDRTEGRPCLEDGEDRNSGLPAIVHENDDPIIAPDAVRQKGSGKAAREIVQFFVAQPFMLGDQCRLGGMGSGIRGQKMFDPHGRSSPIALERDAFKSNSGIALYLFVLAAILRRQVFPLGCKML</sequence>
<dbReference type="EMBL" id="CAKXZS010000014">
    <property type="protein sequence ID" value="CAH2398981.1"/>
    <property type="molecule type" value="Genomic_DNA"/>
</dbReference>
<evidence type="ECO:0000313" key="3">
    <source>
        <dbReference type="Proteomes" id="UP001152604"/>
    </source>
</evidence>
<reference evidence="2" key="1">
    <citation type="submission" date="2022-03" db="EMBL/GenBank/DDBJ databases">
        <authorList>
            <person name="Brunel B."/>
        </authorList>
    </citation>
    <scope>NUCLEOTIDE SEQUENCE</scope>
    <source>
        <strain evidence="2">STM4922sample</strain>
    </source>
</reference>
<name>A0ABM9DS78_9HYPH</name>
<feature type="region of interest" description="Disordered" evidence="1">
    <location>
        <begin position="1"/>
        <end position="29"/>
    </location>
</feature>
<evidence type="ECO:0000256" key="1">
    <source>
        <dbReference type="SAM" id="MobiDB-lite"/>
    </source>
</evidence>